<evidence type="ECO:0000256" key="1">
    <source>
        <dbReference type="ARBA" id="ARBA00004141"/>
    </source>
</evidence>
<evidence type="ECO:0000256" key="6">
    <source>
        <dbReference type="SAM" id="Phobius"/>
    </source>
</evidence>
<sequence>MTPFSYAEISRNVFPGFVMALINLPMSIGFAFLAGIPPVMMIIASIVCAVIGHFLNASRYAVGGPNSATSILIAVAITPFAPQMSGLYIGYVASLALMVGIWQLLFCFIFAKYHITDYFNQELIDGLVLGIGIIFVLATLYMVLGLPQLSYQQWLVFDVISLGIGSFAGEGSYFALILGCITIVTGLLIRRSKYKRYNIIGALAVGIVALLVLESYYSFHIERVGWINLGLATSLPDFRQASLPVAANFIAPAFVIAIISTLQAITVAKAIRADDEVMNPLRDIFSQGIQHIALSLLHGAPVANSINKSIAKKELGSGSRALLYSAAFTIILVVFLDFVIAYIPLSILGGLLFLSGLSMVNVGIMKRYLRSSRKAAAIFFSTAFLVVVVDIYTAVTFAILATFIINIIEVSKVHLTSRIENGKTLVITMEGTILCHSCSQISRYFNEVIHPDIQEVVLDARNAHLHTNEIMDFKWLATHASRGVKVRFLFKETARNKLDNLVRLNPDLAGFMNGDADTQNTETTAYPADRRARRTDPTGNIIPMGDRRDKRRLHLKYDGDRRQKGPEYLKTAGDRRRASYEDDECLQQSGQPETACS</sequence>
<reference evidence="8 9" key="1">
    <citation type="submission" date="2019-03" db="EMBL/GenBank/DDBJ databases">
        <title>Genomic Encyclopedia of Type Strains, Phase IV (KMG-IV): sequencing the most valuable type-strain genomes for metagenomic binning, comparative biology and taxonomic classification.</title>
        <authorList>
            <person name="Goeker M."/>
        </authorList>
    </citation>
    <scope>NUCLEOTIDE SEQUENCE [LARGE SCALE GENOMIC DNA]</scope>
    <source>
        <strain evidence="8 9">DSM 19610</strain>
    </source>
</reference>
<dbReference type="EMBL" id="SMFX01000001">
    <property type="protein sequence ID" value="TCK18710.1"/>
    <property type="molecule type" value="Genomic_DNA"/>
</dbReference>
<feature type="compositionally biased region" description="Basic and acidic residues" evidence="5">
    <location>
        <begin position="555"/>
        <end position="580"/>
    </location>
</feature>
<keyword evidence="2 6" id="KW-0812">Transmembrane</keyword>
<feature type="transmembrane region" description="Helical" evidence="6">
    <location>
        <begin position="64"/>
        <end position="82"/>
    </location>
</feature>
<feature type="transmembrane region" description="Helical" evidence="6">
    <location>
        <begin position="200"/>
        <end position="221"/>
    </location>
</feature>
<feature type="transmembrane region" description="Helical" evidence="6">
    <location>
        <begin position="376"/>
        <end position="405"/>
    </location>
</feature>
<dbReference type="AlphaFoldDB" id="A0A4R1HET9"/>
<feature type="compositionally biased region" description="Polar residues" evidence="5">
    <location>
        <begin position="586"/>
        <end position="597"/>
    </location>
</feature>
<feature type="transmembrane region" description="Helical" evidence="6">
    <location>
        <begin position="88"/>
        <end position="111"/>
    </location>
</feature>
<comment type="caution">
    <text evidence="8">The sequence shown here is derived from an EMBL/GenBank/DDBJ whole genome shotgun (WGS) entry which is preliminary data.</text>
</comment>
<feature type="transmembrane region" description="Helical" evidence="6">
    <location>
        <begin position="39"/>
        <end position="57"/>
    </location>
</feature>
<evidence type="ECO:0000313" key="8">
    <source>
        <dbReference type="EMBL" id="TCK18710.1"/>
    </source>
</evidence>
<feature type="transmembrane region" description="Helical" evidence="6">
    <location>
        <begin position="321"/>
        <end position="341"/>
    </location>
</feature>
<evidence type="ECO:0000256" key="3">
    <source>
        <dbReference type="ARBA" id="ARBA00022989"/>
    </source>
</evidence>
<gene>
    <name evidence="8" type="ORF">DFR30_1994</name>
</gene>
<evidence type="ECO:0000256" key="2">
    <source>
        <dbReference type="ARBA" id="ARBA00022692"/>
    </source>
</evidence>
<evidence type="ECO:0000259" key="7">
    <source>
        <dbReference type="Pfam" id="PF00916"/>
    </source>
</evidence>
<organism evidence="8 9">
    <name type="scientific">Thiogranum longum</name>
    <dbReference type="NCBI Taxonomy" id="1537524"/>
    <lineage>
        <taxon>Bacteria</taxon>
        <taxon>Pseudomonadati</taxon>
        <taxon>Pseudomonadota</taxon>
        <taxon>Gammaproteobacteria</taxon>
        <taxon>Chromatiales</taxon>
        <taxon>Ectothiorhodospiraceae</taxon>
        <taxon>Thiogranum</taxon>
    </lineage>
</organism>
<protein>
    <submittedName>
        <fullName evidence="8">MFS superfamily sulfate permease-like transporter</fullName>
    </submittedName>
</protein>
<dbReference type="InterPro" id="IPR011547">
    <property type="entry name" value="SLC26A/SulP_dom"/>
</dbReference>
<keyword evidence="9" id="KW-1185">Reference proteome</keyword>
<dbReference type="PANTHER" id="PTHR11814">
    <property type="entry name" value="SULFATE TRANSPORTER"/>
    <property type="match status" value="1"/>
</dbReference>
<feature type="transmembrane region" description="Helical" evidence="6">
    <location>
        <begin position="347"/>
        <end position="364"/>
    </location>
</feature>
<keyword evidence="3 6" id="KW-1133">Transmembrane helix</keyword>
<dbReference type="InterPro" id="IPR001902">
    <property type="entry name" value="SLC26A/SulP_fam"/>
</dbReference>
<feature type="transmembrane region" description="Helical" evidence="6">
    <location>
        <begin position="123"/>
        <end position="144"/>
    </location>
</feature>
<feature type="transmembrane region" description="Helical" evidence="6">
    <location>
        <begin position="12"/>
        <end position="33"/>
    </location>
</feature>
<feature type="region of interest" description="Disordered" evidence="5">
    <location>
        <begin position="513"/>
        <end position="597"/>
    </location>
</feature>
<evidence type="ECO:0000313" key="9">
    <source>
        <dbReference type="Proteomes" id="UP000295707"/>
    </source>
</evidence>
<dbReference type="Proteomes" id="UP000295707">
    <property type="component" value="Unassembled WGS sequence"/>
</dbReference>
<dbReference type="GO" id="GO:0016020">
    <property type="term" value="C:membrane"/>
    <property type="evidence" value="ECO:0007669"/>
    <property type="project" value="UniProtKB-SubCell"/>
</dbReference>
<evidence type="ECO:0000256" key="4">
    <source>
        <dbReference type="ARBA" id="ARBA00023136"/>
    </source>
</evidence>
<feature type="transmembrane region" description="Helical" evidence="6">
    <location>
        <begin position="164"/>
        <end position="188"/>
    </location>
</feature>
<keyword evidence="4 6" id="KW-0472">Membrane</keyword>
<dbReference type="Pfam" id="PF00916">
    <property type="entry name" value="Sulfate_transp"/>
    <property type="match status" value="1"/>
</dbReference>
<name>A0A4R1HET9_9GAMM</name>
<feature type="transmembrane region" description="Helical" evidence="6">
    <location>
        <begin position="241"/>
        <end position="262"/>
    </location>
</feature>
<feature type="domain" description="SLC26A/SulP transporter" evidence="7">
    <location>
        <begin position="11"/>
        <end position="381"/>
    </location>
</feature>
<accession>A0A4R1HET9</accession>
<comment type="subcellular location">
    <subcellularLocation>
        <location evidence="1">Membrane</location>
        <topology evidence="1">Multi-pass membrane protein</topology>
    </subcellularLocation>
</comment>
<proteinExistence type="predicted"/>
<evidence type="ECO:0000256" key="5">
    <source>
        <dbReference type="SAM" id="MobiDB-lite"/>
    </source>
</evidence>
<dbReference type="RefSeq" id="WP_279386902.1">
    <property type="nucleotide sequence ID" value="NZ_SMFX01000001.1"/>
</dbReference>
<dbReference type="GO" id="GO:0055085">
    <property type="term" value="P:transmembrane transport"/>
    <property type="evidence" value="ECO:0007669"/>
    <property type="project" value="InterPro"/>
</dbReference>